<accession>A0ABW7Z4Y5</accession>
<dbReference type="Pfam" id="PF07885">
    <property type="entry name" value="Ion_trans_2"/>
    <property type="match status" value="1"/>
</dbReference>
<dbReference type="InterPro" id="IPR013099">
    <property type="entry name" value="K_chnl_dom"/>
</dbReference>
<evidence type="ECO:0000313" key="4">
    <source>
        <dbReference type="Proteomes" id="UP001612741"/>
    </source>
</evidence>
<feature type="transmembrane region" description="Helical" evidence="1">
    <location>
        <begin position="130"/>
        <end position="153"/>
    </location>
</feature>
<feature type="domain" description="Potassium channel" evidence="2">
    <location>
        <begin position="82"/>
        <end position="151"/>
    </location>
</feature>
<name>A0ABW7Z4Y5_9ACTN</name>
<keyword evidence="1" id="KW-0812">Transmembrane</keyword>
<sequence>MAARSLTPLRHLAVMTGLVALYYVIPLGDGSSLTRLWGATALFLAGVLVLVWAFGRHTIAIAHRDHQARLRTLLLLMYVVTTFFALGYLMVETVDPGQFEGLATKTDALYFTVATIATVGFGDVHATGQVARGLVTVQMAFDLVILAGLIGAYRGAIAAGRG</sequence>
<gene>
    <name evidence="3" type="ORF">ACIBG2_37995</name>
</gene>
<protein>
    <submittedName>
        <fullName evidence="3">Ion channel</fullName>
    </submittedName>
</protein>
<keyword evidence="1" id="KW-0472">Membrane</keyword>
<dbReference type="SUPFAM" id="SSF81324">
    <property type="entry name" value="Voltage-gated potassium channels"/>
    <property type="match status" value="1"/>
</dbReference>
<feature type="transmembrane region" description="Helical" evidence="1">
    <location>
        <begin position="12"/>
        <end position="28"/>
    </location>
</feature>
<proteinExistence type="predicted"/>
<dbReference type="Gene3D" id="1.10.287.70">
    <property type="match status" value="1"/>
</dbReference>
<keyword evidence="4" id="KW-1185">Reference proteome</keyword>
<dbReference type="RefSeq" id="WP_397089014.1">
    <property type="nucleotide sequence ID" value="NZ_JBITGY010000011.1"/>
</dbReference>
<dbReference type="EMBL" id="JBITGY010000011">
    <property type="protein sequence ID" value="MFI6503226.1"/>
    <property type="molecule type" value="Genomic_DNA"/>
</dbReference>
<feature type="transmembrane region" description="Helical" evidence="1">
    <location>
        <begin position="73"/>
        <end position="91"/>
    </location>
</feature>
<evidence type="ECO:0000256" key="1">
    <source>
        <dbReference type="SAM" id="Phobius"/>
    </source>
</evidence>
<evidence type="ECO:0000313" key="3">
    <source>
        <dbReference type="EMBL" id="MFI6503226.1"/>
    </source>
</evidence>
<keyword evidence="1" id="KW-1133">Transmembrane helix</keyword>
<reference evidence="3 4" key="1">
    <citation type="submission" date="2024-10" db="EMBL/GenBank/DDBJ databases">
        <title>The Natural Products Discovery Center: Release of the First 8490 Sequenced Strains for Exploring Actinobacteria Biosynthetic Diversity.</title>
        <authorList>
            <person name="Kalkreuter E."/>
            <person name="Kautsar S.A."/>
            <person name="Yang D."/>
            <person name="Bader C.D."/>
            <person name="Teijaro C.N."/>
            <person name="Fluegel L."/>
            <person name="Davis C.M."/>
            <person name="Simpson J.R."/>
            <person name="Lauterbach L."/>
            <person name="Steele A.D."/>
            <person name="Gui C."/>
            <person name="Meng S."/>
            <person name="Li G."/>
            <person name="Viehrig K."/>
            <person name="Ye F."/>
            <person name="Su P."/>
            <person name="Kiefer A.F."/>
            <person name="Nichols A."/>
            <person name="Cepeda A.J."/>
            <person name="Yan W."/>
            <person name="Fan B."/>
            <person name="Jiang Y."/>
            <person name="Adhikari A."/>
            <person name="Zheng C.-J."/>
            <person name="Schuster L."/>
            <person name="Cowan T.M."/>
            <person name="Smanski M.J."/>
            <person name="Chevrette M.G."/>
            <person name="De Carvalho L.P.S."/>
            <person name="Shen B."/>
        </authorList>
    </citation>
    <scope>NUCLEOTIDE SEQUENCE [LARGE SCALE GENOMIC DNA]</scope>
    <source>
        <strain evidence="3 4">NPDC050545</strain>
    </source>
</reference>
<organism evidence="3 4">
    <name type="scientific">Nonomuraea typhae</name>
    <dbReference type="NCBI Taxonomy" id="2603600"/>
    <lineage>
        <taxon>Bacteria</taxon>
        <taxon>Bacillati</taxon>
        <taxon>Actinomycetota</taxon>
        <taxon>Actinomycetes</taxon>
        <taxon>Streptosporangiales</taxon>
        <taxon>Streptosporangiaceae</taxon>
        <taxon>Nonomuraea</taxon>
    </lineage>
</organism>
<feature type="transmembrane region" description="Helical" evidence="1">
    <location>
        <begin position="34"/>
        <end position="53"/>
    </location>
</feature>
<dbReference type="Proteomes" id="UP001612741">
    <property type="component" value="Unassembled WGS sequence"/>
</dbReference>
<comment type="caution">
    <text evidence="3">The sequence shown here is derived from an EMBL/GenBank/DDBJ whole genome shotgun (WGS) entry which is preliminary data.</text>
</comment>
<evidence type="ECO:0000259" key="2">
    <source>
        <dbReference type="Pfam" id="PF07885"/>
    </source>
</evidence>